<dbReference type="InterPro" id="IPR006638">
    <property type="entry name" value="Elp3/MiaA/NifB-like_rSAM"/>
</dbReference>
<keyword evidence="5" id="KW-0411">Iron-sulfur</keyword>
<dbReference type="OrthoDB" id="9777636at2"/>
<evidence type="ECO:0000256" key="5">
    <source>
        <dbReference type="ARBA" id="ARBA00023014"/>
    </source>
</evidence>
<dbReference type="Proteomes" id="UP000324209">
    <property type="component" value="Chromosome"/>
</dbReference>
<organism evidence="7 8">
    <name type="scientific">Oceanispirochaeta crateris</name>
    <dbReference type="NCBI Taxonomy" id="2518645"/>
    <lineage>
        <taxon>Bacteria</taxon>
        <taxon>Pseudomonadati</taxon>
        <taxon>Spirochaetota</taxon>
        <taxon>Spirochaetia</taxon>
        <taxon>Spirochaetales</taxon>
        <taxon>Spirochaetaceae</taxon>
        <taxon>Oceanispirochaeta</taxon>
    </lineage>
</organism>
<dbReference type="PANTHER" id="PTHR43409">
    <property type="entry name" value="ANAEROBIC MAGNESIUM-PROTOPORPHYRIN IX MONOMETHYL ESTER CYCLASE-RELATED"/>
    <property type="match status" value="1"/>
</dbReference>
<dbReference type="SFLD" id="SFLDS00029">
    <property type="entry name" value="Radical_SAM"/>
    <property type="match status" value="1"/>
</dbReference>
<name>A0A5C1QSI3_9SPIO</name>
<dbReference type="PANTHER" id="PTHR43409:SF7">
    <property type="entry name" value="BLL1977 PROTEIN"/>
    <property type="match status" value="1"/>
</dbReference>
<dbReference type="GO" id="GO:0051536">
    <property type="term" value="F:iron-sulfur cluster binding"/>
    <property type="evidence" value="ECO:0007669"/>
    <property type="project" value="UniProtKB-KW"/>
</dbReference>
<keyword evidence="4" id="KW-0408">Iron</keyword>
<dbReference type="SFLD" id="SFLDG01082">
    <property type="entry name" value="B12-binding_domain_containing"/>
    <property type="match status" value="1"/>
</dbReference>
<dbReference type="GO" id="GO:0046872">
    <property type="term" value="F:metal ion binding"/>
    <property type="evidence" value="ECO:0007669"/>
    <property type="project" value="UniProtKB-KW"/>
</dbReference>
<dbReference type="Gene3D" id="3.80.30.20">
    <property type="entry name" value="tm_1862 like domain"/>
    <property type="match status" value="1"/>
</dbReference>
<dbReference type="AlphaFoldDB" id="A0A5C1QSI3"/>
<dbReference type="InterPro" id="IPR058240">
    <property type="entry name" value="rSAM_sf"/>
</dbReference>
<dbReference type="KEGG" id="ock:EXM22_16795"/>
<dbReference type="InterPro" id="IPR007197">
    <property type="entry name" value="rSAM"/>
</dbReference>
<evidence type="ECO:0000256" key="3">
    <source>
        <dbReference type="ARBA" id="ARBA00022723"/>
    </source>
</evidence>
<dbReference type="SMART" id="SM00729">
    <property type="entry name" value="Elp3"/>
    <property type="match status" value="1"/>
</dbReference>
<sequence length="513" mass="57287">MVLINPPSLRNCEPPVALLKLSAALRSAGEEVQILDGAAEAYYWLTTLPAADPEDSRAQRTRKNKERLWQSLCQEKSTGDTSPNAYASFDRYKKNLNDLSYLAQSSLPPVKGIRITPADLEIEDRSPLQKADLIHAWTHPEESFFYPWFSKRLTDFLQPNASGTVGISIGYLSQALIGMSICGYIKQQWPEVRIQLGGGLIISWLKGPADCSFLKDLVHEVQGGPGEEAIVAFAGKDWQGPGLADPEDLYKLPYIAPGPILPYSASFGCSWKKCTFCNEHWEDNPFCEEGASAVVSNLRTLVKKHDPALIHITDSEISLGLIKELAKNPPGAPWYSFSRFFPVLTDPGFCHQLAQSGCTMLCLGLESGDQNVLDALKKGIHLNQVRAILQNLRGAGIGTFVYVMFGTAVENRDAALRTRDFILEQRQNISFINAAVFSMPVMSRELEQLESRNFYEGELSLYKDFTHPLGFGRRQVREFLSKDFQAIPEIREILKRTPPIFTSNHAPFFIPLK</sequence>
<dbReference type="EMBL" id="CP036150">
    <property type="protein sequence ID" value="QEN09556.1"/>
    <property type="molecule type" value="Genomic_DNA"/>
</dbReference>
<evidence type="ECO:0000256" key="4">
    <source>
        <dbReference type="ARBA" id="ARBA00023004"/>
    </source>
</evidence>
<evidence type="ECO:0000259" key="6">
    <source>
        <dbReference type="SMART" id="SM00729"/>
    </source>
</evidence>
<reference evidence="7 8" key="1">
    <citation type="submission" date="2019-02" db="EMBL/GenBank/DDBJ databases">
        <title>Complete Genome Sequence and Methylome Analysis of free living Spirochaetas.</title>
        <authorList>
            <person name="Fomenkov A."/>
            <person name="Dubinina G."/>
            <person name="Leshcheva N."/>
            <person name="Mikheeva N."/>
            <person name="Grabovich M."/>
            <person name="Vincze T."/>
            <person name="Roberts R.J."/>
        </authorList>
    </citation>
    <scope>NUCLEOTIDE SEQUENCE [LARGE SCALE GENOMIC DNA]</scope>
    <source>
        <strain evidence="7 8">K2</strain>
    </source>
</reference>
<accession>A0A5C1QSI3</accession>
<evidence type="ECO:0000256" key="1">
    <source>
        <dbReference type="ARBA" id="ARBA00001966"/>
    </source>
</evidence>
<keyword evidence="2" id="KW-0949">S-adenosyl-L-methionine</keyword>
<dbReference type="RefSeq" id="WP_149487630.1">
    <property type="nucleotide sequence ID" value="NZ_CP036150.1"/>
</dbReference>
<comment type="cofactor">
    <cofactor evidence="1">
        <name>[4Fe-4S] cluster</name>
        <dbReference type="ChEBI" id="CHEBI:49883"/>
    </cofactor>
</comment>
<dbReference type="Pfam" id="PF04055">
    <property type="entry name" value="Radical_SAM"/>
    <property type="match status" value="1"/>
</dbReference>
<dbReference type="SUPFAM" id="SSF102114">
    <property type="entry name" value="Radical SAM enzymes"/>
    <property type="match status" value="1"/>
</dbReference>
<dbReference type="InterPro" id="IPR023404">
    <property type="entry name" value="rSAM_horseshoe"/>
</dbReference>
<proteinExistence type="predicted"/>
<dbReference type="GO" id="GO:0003824">
    <property type="term" value="F:catalytic activity"/>
    <property type="evidence" value="ECO:0007669"/>
    <property type="project" value="InterPro"/>
</dbReference>
<evidence type="ECO:0000256" key="2">
    <source>
        <dbReference type="ARBA" id="ARBA00022691"/>
    </source>
</evidence>
<protein>
    <submittedName>
        <fullName evidence="7">Radical SAM protein</fullName>
    </submittedName>
</protein>
<keyword evidence="8" id="KW-1185">Reference proteome</keyword>
<gene>
    <name evidence="7" type="ORF">EXM22_16795</name>
</gene>
<dbReference type="GO" id="GO:0005829">
    <property type="term" value="C:cytosol"/>
    <property type="evidence" value="ECO:0007669"/>
    <property type="project" value="TreeGrafter"/>
</dbReference>
<evidence type="ECO:0000313" key="7">
    <source>
        <dbReference type="EMBL" id="QEN09556.1"/>
    </source>
</evidence>
<dbReference type="InterPro" id="IPR051198">
    <property type="entry name" value="BchE-like"/>
</dbReference>
<feature type="domain" description="Elp3/MiaA/NifB-like radical SAM core" evidence="6">
    <location>
        <begin position="259"/>
        <end position="464"/>
    </location>
</feature>
<evidence type="ECO:0000313" key="8">
    <source>
        <dbReference type="Proteomes" id="UP000324209"/>
    </source>
</evidence>
<keyword evidence="3" id="KW-0479">Metal-binding</keyword>